<dbReference type="OrthoDB" id="205514at2759"/>
<dbReference type="InterPro" id="IPR037160">
    <property type="entry name" value="DNA_Pol_thumb_sf"/>
</dbReference>
<dbReference type="Proteomes" id="UP000298138">
    <property type="component" value="Unassembled WGS sequence"/>
</dbReference>
<dbReference type="STRING" id="341454.A0A4S2MLL5"/>
<dbReference type="Gene3D" id="1.10.150.20">
    <property type="entry name" value="5' to 3' exonuclease, C-terminal subdomain"/>
    <property type="match status" value="1"/>
</dbReference>
<dbReference type="Pfam" id="PF10391">
    <property type="entry name" value="DNA_pol_lambd_f"/>
    <property type="match status" value="1"/>
</dbReference>
<evidence type="ECO:0000259" key="4">
    <source>
        <dbReference type="PROSITE" id="PS50172"/>
    </source>
</evidence>
<keyword evidence="2" id="KW-0548">Nucleotidyltransferase</keyword>
<dbReference type="SUPFAM" id="SSF81585">
    <property type="entry name" value="PsbU/PolX domain-like"/>
    <property type="match status" value="1"/>
</dbReference>
<feature type="region of interest" description="Disordered" evidence="3">
    <location>
        <begin position="180"/>
        <end position="202"/>
    </location>
</feature>
<feature type="region of interest" description="Disordered" evidence="3">
    <location>
        <begin position="151"/>
        <end position="170"/>
    </location>
</feature>
<dbReference type="Pfam" id="PF14791">
    <property type="entry name" value="DNA_pol_B_thumb"/>
    <property type="match status" value="1"/>
</dbReference>
<evidence type="ECO:0000313" key="6">
    <source>
        <dbReference type="Proteomes" id="UP000298138"/>
    </source>
</evidence>
<dbReference type="FunFam" id="3.30.210.10:FF:000005">
    <property type="entry name" value="DNA polymerase IV"/>
    <property type="match status" value="1"/>
</dbReference>
<dbReference type="GO" id="GO:0005634">
    <property type="term" value="C:nucleus"/>
    <property type="evidence" value="ECO:0007669"/>
    <property type="project" value="TreeGrafter"/>
</dbReference>
<dbReference type="PRINTS" id="PR00869">
    <property type="entry name" value="DNAPOLX"/>
</dbReference>
<keyword evidence="6" id="KW-1185">Reference proteome</keyword>
<dbReference type="Pfam" id="PF14792">
    <property type="entry name" value="DNA_pol_B_palm"/>
    <property type="match status" value="1"/>
</dbReference>
<dbReference type="EMBL" id="ML220147">
    <property type="protein sequence ID" value="TGZ77920.1"/>
    <property type="molecule type" value="Genomic_DNA"/>
</dbReference>
<keyword evidence="1 5" id="KW-0808">Transferase</keyword>
<dbReference type="InterPro" id="IPR001357">
    <property type="entry name" value="BRCT_dom"/>
</dbReference>
<sequence length="628" mass="69729">MFRAPPPLNLSTHPLTHLLPTHLSTEAFLTHQSLLRHCNCPITDSAVSASLFITAVSSAQRARIELRKRDIQVVSTVVDDKHNKDANQNHGGKDGDTDNDDGERKKNDDEREITVIKLSWLTDSIAAQSVLAKEPYMILRARARMGVRASTNAPAATLTPTPAPEKEEMERKRKEILRAAEEEGRSKKARWQGGKRRDGGGEEAVEDLVGITKGDGVVGRPGLRRKSTGEFEIEKMLEGREIPEWIRAKNRFSCCRSTPLHPPYPNSLFITHLKTILHSRLLSSSTTSARAYSTAIATLRAYPFPLTPTIIPHLPGCNGKLAALFNTWYTSSANPESRSIPAVDSLLDSPTFHALRLFDSIWGVGPATARKFVFEYKLTSLDELVTKHWNSLSRVQQIGVKFYDELLLPISRTEVEAVATTIRNVAVECCDLDPPGLEMRIVGGYRRGKPSCHDIDLLFSHRRHSSAAVVGGEFLIRLVKRLEDLELITHTLSLSYPGHHIGSLPELDTDAPAVSGDGNFDSLPRGLLIYRDPTTGVHRRVDIILTPPVAAGTALLGWTGGTTFQRDLRTWCKTRGWRFRCDGVWEEGGGRVVGTEGWGGGESWEEVERRVMERVGVGWREPGERCTE</sequence>
<dbReference type="InterPro" id="IPR002054">
    <property type="entry name" value="DNA-dir_DNA_pol_X"/>
</dbReference>
<dbReference type="InterPro" id="IPR027421">
    <property type="entry name" value="DNA_pol_lamdba_lyase_dom_sf"/>
</dbReference>
<reference evidence="5 6" key="1">
    <citation type="submission" date="2019-04" db="EMBL/GenBank/DDBJ databases">
        <title>Comparative genomics and transcriptomics to analyze fruiting body development in filamentous ascomycetes.</title>
        <authorList>
            <consortium name="DOE Joint Genome Institute"/>
            <person name="Lutkenhaus R."/>
            <person name="Traeger S."/>
            <person name="Breuer J."/>
            <person name="Kuo A."/>
            <person name="Lipzen A."/>
            <person name="Pangilinan J."/>
            <person name="Dilworth D."/>
            <person name="Sandor L."/>
            <person name="Poggeler S."/>
            <person name="Barry K."/>
            <person name="Grigoriev I.V."/>
            <person name="Nowrousian M."/>
        </authorList>
    </citation>
    <scope>NUCLEOTIDE SEQUENCE [LARGE SCALE GENOMIC DNA]</scope>
    <source>
        <strain evidence="5 6">CBS 389.68</strain>
    </source>
</reference>
<dbReference type="Gene3D" id="3.30.460.10">
    <property type="entry name" value="Beta Polymerase, domain 2"/>
    <property type="match status" value="1"/>
</dbReference>
<dbReference type="InterPro" id="IPR028207">
    <property type="entry name" value="DNA_pol_B_palm_palm"/>
</dbReference>
<accession>A0A4S2MLL5</accession>
<dbReference type="SMART" id="SM00483">
    <property type="entry name" value="POLXc"/>
    <property type="match status" value="1"/>
</dbReference>
<dbReference type="AlphaFoldDB" id="A0A4S2MLL5"/>
<feature type="domain" description="BRCT" evidence="4">
    <location>
        <begin position="112"/>
        <end position="138"/>
    </location>
</feature>
<dbReference type="Gene3D" id="3.30.210.10">
    <property type="entry name" value="DNA polymerase, thumb domain"/>
    <property type="match status" value="1"/>
</dbReference>
<protein>
    <submittedName>
        <fullName evidence="5">Nucleotidyltransferase</fullName>
    </submittedName>
</protein>
<feature type="compositionally biased region" description="Basic and acidic residues" evidence="3">
    <location>
        <begin position="78"/>
        <end position="108"/>
    </location>
</feature>
<evidence type="ECO:0000256" key="2">
    <source>
        <dbReference type="ARBA" id="ARBA00022695"/>
    </source>
</evidence>
<dbReference type="GO" id="GO:0003677">
    <property type="term" value="F:DNA binding"/>
    <property type="evidence" value="ECO:0007669"/>
    <property type="project" value="InterPro"/>
</dbReference>
<dbReference type="InParanoid" id="A0A4S2MLL5"/>
<feature type="region of interest" description="Disordered" evidence="3">
    <location>
        <begin position="77"/>
        <end position="108"/>
    </location>
</feature>
<dbReference type="InterPro" id="IPR029398">
    <property type="entry name" value="PolB_thumb"/>
</dbReference>
<dbReference type="InterPro" id="IPR043519">
    <property type="entry name" value="NT_sf"/>
</dbReference>
<evidence type="ECO:0000256" key="3">
    <source>
        <dbReference type="SAM" id="MobiDB-lite"/>
    </source>
</evidence>
<dbReference type="Gene3D" id="1.10.150.110">
    <property type="entry name" value="DNA polymerase beta, N-terminal domain-like"/>
    <property type="match status" value="1"/>
</dbReference>
<evidence type="ECO:0000256" key="1">
    <source>
        <dbReference type="ARBA" id="ARBA00022679"/>
    </source>
</evidence>
<proteinExistence type="predicted"/>
<dbReference type="SUPFAM" id="SSF81301">
    <property type="entry name" value="Nucleotidyltransferase"/>
    <property type="match status" value="1"/>
</dbReference>
<dbReference type="PROSITE" id="PS50172">
    <property type="entry name" value="BRCT"/>
    <property type="match status" value="1"/>
</dbReference>
<dbReference type="SUPFAM" id="SSF47802">
    <property type="entry name" value="DNA polymerase beta, N-terminal domain-like"/>
    <property type="match status" value="1"/>
</dbReference>
<feature type="compositionally biased region" description="Low complexity" evidence="3">
    <location>
        <begin position="151"/>
        <end position="160"/>
    </location>
</feature>
<gene>
    <name evidence="5" type="ORF">EX30DRAFT_398169</name>
</gene>
<evidence type="ECO:0000313" key="5">
    <source>
        <dbReference type="EMBL" id="TGZ77920.1"/>
    </source>
</evidence>
<organism evidence="5 6">
    <name type="scientific">Ascodesmis nigricans</name>
    <dbReference type="NCBI Taxonomy" id="341454"/>
    <lineage>
        <taxon>Eukaryota</taxon>
        <taxon>Fungi</taxon>
        <taxon>Dikarya</taxon>
        <taxon>Ascomycota</taxon>
        <taxon>Pezizomycotina</taxon>
        <taxon>Pezizomycetes</taxon>
        <taxon>Pezizales</taxon>
        <taxon>Ascodesmidaceae</taxon>
        <taxon>Ascodesmis</taxon>
    </lineage>
</organism>
<dbReference type="GO" id="GO:0006303">
    <property type="term" value="P:double-strand break repair via nonhomologous end joining"/>
    <property type="evidence" value="ECO:0007669"/>
    <property type="project" value="TreeGrafter"/>
</dbReference>
<dbReference type="InterPro" id="IPR018944">
    <property type="entry name" value="DNA_pol_lambd_fingers_domain"/>
</dbReference>
<name>A0A4S2MLL5_9PEZI</name>
<dbReference type="PANTHER" id="PTHR11276:SF29">
    <property type="entry name" value="DNA POLYMERASE TYPE-X FAMILY PROTEIN POL4"/>
    <property type="match status" value="1"/>
</dbReference>
<dbReference type="InterPro" id="IPR022312">
    <property type="entry name" value="DNA_pol_X"/>
</dbReference>
<dbReference type="PANTHER" id="PTHR11276">
    <property type="entry name" value="DNA POLYMERASE TYPE-X FAMILY MEMBER"/>
    <property type="match status" value="1"/>
</dbReference>
<dbReference type="GO" id="GO:0003887">
    <property type="term" value="F:DNA-directed DNA polymerase activity"/>
    <property type="evidence" value="ECO:0007669"/>
    <property type="project" value="InterPro"/>
</dbReference>